<keyword evidence="1" id="KW-0269">Exonuclease</keyword>
<dbReference type="GO" id="GO:0004527">
    <property type="term" value="F:exonuclease activity"/>
    <property type="evidence" value="ECO:0007669"/>
    <property type="project" value="UniProtKB-KW"/>
</dbReference>
<dbReference type="OrthoDB" id="9793997at2"/>
<protein>
    <submittedName>
        <fullName evidence="1">Exonuclease RdgC</fullName>
    </submittedName>
</protein>
<dbReference type="GO" id="GO:0006310">
    <property type="term" value="P:DNA recombination"/>
    <property type="evidence" value="ECO:0007669"/>
    <property type="project" value="InterPro"/>
</dbReference>
<keyword evidence="1" id="KW-0378">Hydrolase</keyword>
<organism evidence="1 2">
    <name type="scientific">Solidesulfovibrio carbinoliphilus subsp. oakridgensis</name>
    <dbReference type="NCBI Taxonomy" id="694327"/>
    <lineage>
        <taxon>Bacteria</taxon>
        <taxon>Pseudomonadati</taxon>
        <taxon>Thermodesulfobacteriota</taxon>
        <taxon>Desulfovibrionia</taxon>
        <taxon>Desulfovibrionales</taxon>
        <taxon>Desulfovibrionaceae</taxon>
        <taxon>Solidesulfovibrio</taxon>
    </lineage>
</organism>
<accession>G7Q5K6</accession>
<sequence>MSFKRGTTALTVYQTTQAGQITGELLQRFALLSIDGTADERGQGLVPFDTPLDHASWPMAQNFAGQFALFCLRVDTRRIPAAVMKKHLAEAMSKEKEAMVADGKAFISKDRKREIKDRVKLQLLARTEPAPAIVEVAVDRTSGRVFFGSTAIKMKDTFEALWFAMTGERLVEQTPETILEDPYGVGHGVALLTAAYNGGLHLDNGMEIVVEKKATIRSATTTMAVTAVDLDNVGEAVKQLTAVEITKAKIGIEYDGNSFDLTVTPDLGMTGIKLPKTQPKAEEGDDPDALLLERLYLLGQVVDVLHRALRETVVAEEAA</sequence>
<dbReference type="Proteomes" id="UP000004662">
    <property type="component" value="Chromosome"/>
</dbReference>
<dbReference type="RefSeq" id="WP_009182889.1">
    <property type="nucleotide sequence ID" value="NZ_CM001368.1"/>
</dbReference>
<keyword evidence="2" id="KW-1185">Reference proteome</keyword>
<name>G7Q5K6_9BACT</name>
<evidence type="ECO:0000313" key="1">
    <source>
        <dbReference type="EMBL" id="EHJ49565.1"/>
    </source>
</evidence>
<gene>
    <name evidence="1" type="ORF">DFW101_3569</name>
</gene>
<dbReference type="AlphaFoldDB" id="G7Q5K6"/>
<dbReference type="HOGENOM" id="CLU_884724_0_0_7"/>
<dbReference type="Pfam" id="PF04381">
    <property type="entry name" value="RdgC"/>
    <property type="match status" value="1"/>
</dbReference>
<reference evidence="2" key="1">
    <citation type="journal article" date="2015" name="Genome Announc.">
        <title>High-Quality Draft Genome Sequence of Desulfovibrio carbinoliphilus FW-101-2B, an Organic Acid-Oxidizing Sulfate-Reducing Bacterium Isolated from Uranium(VI)-Contaminated Groundwater.</title>
        <authorList>
            <person name="Ramsay B.D."/>
            <person name="Hwang C."/>
            <person name="Woo H.L."/>
            <person name="Carroll S.L."/>
            <person name="Lucas S."/>
            <person name="Han J."/>
            <person name="Lapidus A.L."/>
            <person name="Cheng J.F."/>
            <person name="Goodwin L.A."/>
            <person name="Pitluck S."/>
            <person name="Peters L."/>
            <person name="Chertkov O."/>
            <person name="Held B."/>
            <person name="Detter J.C."/>
            <person name="Han C.S."/>
            <person name="Tapia R."/>
            <person name="Land M.L."/>
            <person name="Hauser L.J."/>
            <person name="Kyrpides N.C."/>
            <person name="Ivanova N.N."/>
            <person name="Mikhailova N."/>
            <person name="Pagani I."/>
            <person name="Woyke T."/>
            <person name="Arkin A.P."/>
            <person name="Dehal P."/>
            <person name="Chivian D."/>
            <person name="Criddle C.S."/>
            <person name="Wu W."/>
            <person name="Chakraborty R."/>
            <person name="Hazen T.C."/>
            <person name="Fields M.W."/>
        </authorList>
    </citation>
    <scope>NUCLEOTIDE SEQUENCE [LARGE SCALE GENOMIC DNA]</scope>
    <source>
        <strain evidence="2">FW-101-2B</strain>
    </source>
</reference>
<dbReference type="eggNOG" id="COG2974">
    <property type="taxonomic scope" value="Bacteria"/>
</dbReference>
<dbReference type="InterPro" id="IPR007476">
    <property type="entry name" value="RdgC"/>
</dbReference>
<dbReference type="EMBL" id="CM001368">
    <property type="protein sequence ID" value="EHJ49565.1"/>
    <property type="molecule type" value="Genomic_DNA"/>
</dbReference>
<proteinExistence type="predicted"/>
<evidence type="ECO:0000313" key="2">
    <source>
        <dbReference type="Proteomes" id="UP000004662"/>
    </source>
</evidence>
<dbReference type="STRING" id="694327.DFW101_3569"/>
<keyword evidence="1" id="KW-0540">Nuclease</keyword>